<comment type="similarity">
    <text evidence="2">Belongs to the cytochrome P450 family.</text>
</comment>
<evidence type="ECO:0000256" key="4">
    <source>
        <dbReference type="ARBA" id="ARBA00022723"/>
    </source>
</evidence>
<protein>
    <recommendedName>
        <fullName evidence="12">Cytochrome P450</fullName>
    </recommendedName>
</protein>
<dbReference type="InterPro" id="IPR050121">
    <property type="entry name" value="Cytochrome_P450_monoxygenase"/>
</dbReference>
<dbReference type="PANTHER" id="PTHR24305:SF157">
    <property type="entry name" value="N-ACETYLTRYPTOPHAN 6-HYDROXYLASE IVOC-RELATED"/>
    <property type="match status" value="1"/>
</dbReference>
<dbReference type="GO" id="GO:0020037">
    <property type="term" value="F:heme binding"/>
    <property type="evidence" value="ECO:0007669"/>
    <property type="project" value="InterPro"/>
</dbReference>
<keyword evidence="4 8" id="KW-0479">Metal-binding</keyword>
<dbReference type="AlphaFoldDB" id="A0A100IJ75"/>
<evidence type="ECO:0000256" key="2">
    <source>
        <dbReference type="ARBA" id="ARBA00010617"/>
    </source>
</evidence>
<reference evidence="11" key="1">
    <citation type="journal article" date="2016" name="Genome Announc.">
        <title>Draft genome sequence of Aspergillus niger strain An76.</title>
        <authorList>
            <person name="Gong W."/>
            <person name="Cheng Z."/>
            <person name="Zhang H."/>
            <person name="Liu L."/>
            <person name="Gao P."/>
            <person name="Wang L."/>
        </authorList>
    </citation>
    <scope>NUCLEOTIDE SEQUENCE [LARGE SCALE GENOMIC DNA]</scope>
    <source>
        <strain evidence="11">An76</strain>
    </source>
</reference>
<feature type="binding site" description="axial binding residue" evidence="8">
    <location>
        <position position="466"/>
    </location>
    <ligand>
        <name>heme</name>
        <dbReference type="ChEBI" id="CHEBI:30413"/>
    </ligand>
    <ligandPart>
        <name>Fe</name>
        <dbReference type="ChEBI" id="CHEBI:18248"/>
    </ligandPart>
</feature>
<keyword evidence="6 8" id="KW-0408">Iron</keyword>
<evidence type="ECO:0000256" key="1">
    <source>
        <dbReference type="ARBA" id="ARBA00001971"/>
    </source>
</evidence>
<evidence type="ECO:0000313" key="10">
    <source>
        <dbReference type="EMBL" id="GAQ42223.1"/>
    </source>
</evidence>
<dbReference type="VEuPathDB" id="FungiDB:An02g13980"/>
<dbReference type="Proteomes" id="UP000068243">
    <property type="component" value="Unassembled WGS sequence"/>
</dbReference>
<comment type="cofactor">
    <cofactor evidence="1 8">
        <name>heme</name>
        <dbReference type="ChEBI" id="CHEBI:30413"/>
    </cofactor>
</comment>
<gene>
    <name evidence="10" type="ORF">ABL_04884</name>
</gene>
<evidence type="ECO:0000256" key="3">
    <source>
        <dbReference type="ARBA" id="ARBA00022617"/>
    </source>
</evidence>
<dbReference type="VEuPathDB" id="FungiDB:ASPNIDRAFT2_1122909"/>
<dbReference type="CDD" id="cd11062">
    <property type="entry name" value="CYP58-like"/>
    <property type="match status" value="1"/>
</dbReference>
<dbReference type="InterPro" id="IPR036396">
    <property type="entry name" value="Cyt_P450_sf"/>
</dbReference>
<dbReference type="PANTHER" id="PTHR24305">
    <property type="entry name" value="CYTOCHROME P450"/>
    <property type="match status" value="1"/>
</dbReference>
<keyword evidence="9" id="KW-1133">Transmembrane helix</keyword>
<dbReference type="EMBL" id="BCMY01000007">
    <property type="protein sequence ID" value="GAQ42223.1"/>
    <property type="molecule type" value="Genomic_DNA"/>
</dbReference>
<name>A0A100IJ75_ASPNG</name>
<keyword evidence="7" id="KW-0503">Monooxygenase</keyword>
<accession>A0A100IJ75</accession>
<dbReference type="OrthoDB" id="3945418at2759"/>
<comment type="caution">
    <text evidence="10">The sequence shown here is derived from an EMBL/GenBank/DDBJ whole genome shotgun (WGS) entry which is preliminary data.</text>
</comment>
<keyword evidence="9" id="KW-0472">Membrane</keyword>
<dbReference type="GO" id="GO:0004497">
    <property type="term" value="F:monooxygenase activity"/>
    <property type="evidence" value="ECO:0007669"/>
    <property type="project" value="UniProtKB-KW"/>
</dbReference>
<dbReference type="InterPro" id="IPR001128">
    <property type="entry name" value="Cyt_P450"/>
</dbReference>
<evidence type="ECO:0000256" key="6">
    <source>
        <dbReference type="ARBA" id="ARBA00023004"/>
    </source>
</evidence>
<dbReference type="Pfam" id="PF00067">
    <property type="entry name" value="p450"/>
    <property type="match status" value="1"/>
</dbReference>
<feature type="transmembrane region" description="Helical" evidence="9">
    <location>
        <begin position="60"/>
        <end position="81"/>
    </location>
</feature>
<sequence length="885" mass="99271">MELLNYDLGMPAGPSGLLVAAHTTENLPRIILTCMVTYAVTLAIYRFYLHPLRAFPGPRLAAFTFWYEFYYDVILGGQYIFQIRRLHERYGPIVRINPHELHIYTPKFYDELFAGGNRKRDKWYWAMKAFGADESTFGTTDHDNHRSRRAALNPFFSITKVRLLQNVIQDRADALVARLEDFQRSGAILHLDTAFAAYTADVIMEYAFSKSDHKVEAPDFDSAFHQACVGGGRYSMLMKQFPLVLWAMKRTPQKWLLRMNPEMTSFVRMHTDIARQVQQTMELSKPSPTDIKSTRHLTIFQEILDSRLPPHEKALGRLAQEGGTVVGAGTVTTAWAITVAVFHLLAQPRILRKLKDELDSTDADDLLGLERLPYLSACIQEGLRLSYGVSSRLARVARDESLTFTDPNTQQTWIIPPKTPVSMSALLILQNPSIFPEPNQFRPERWIENPGLDRYQVVFSKGSRACLGKNLAYAEMMIILAAVFRRFGSLEVRGADQPPIGVPKYVLGLAHYGRLDIDLVAILFQTWTPNIVRHAMRAIIAKCAVLQQQEVDVDEVSSIEVHQLPELVHHPQSDDGGPLLSLEPAFHPPGDDPACWPSDGSQLSSDQLVPLQTLFPAEAASTSDPHFGPPLSNRRVPSPMVEGHIGGGSYSQDTFPIEVEALCAMGPREPLQGPENVGHQQSAVTDSRLEVYDRLSPLLFQLTRDSQALKRVKLRSGAELESVFFSVSALCDIIHTIALSEQGLGLQSCGFYSFQSRNETVVLALTAVLIVLEIYELLAHNAINDMPLLEQTKSGEREVLPIFSSGQQSPSSHASPGRGLHTYGRLDTVVRYTVMDFHLGQLRRLLEFNMEGSTSWQPNAIYHLESTRGRLDALRMWIQDLVSQA</sequence>
<evidence type="ECO:0000313" key="11">
    <source>
        <dbReference type="Proteomes" id="UP000068243"/>
    </source>
</evidence>
<dbReference type="PROSITE" id="PS00086">
    <property type="entry name" value="CYTOCHROME_P450"/>
    <property type="match status" value="1"/>
</dbReference>
<dbReference type="GO" id="GO:0005506">
    <property type="term" value="F:iron ion binding"/>
    <property type="evidence" value="ECO:0007669"/>
    <property type="project" value="InterPro"/>
</dbReference>
<dbReference type="Gene3D" id="1.10.630.10">
    <property type="entry name" value="Cytochrome P450"/>
    <property type="match status" value="1"/>
</dbReference>
<organism evidence="10 11">
    <name type="scientific">Aspergillus niger</name>
    <dbReference type="NCBI Taxonomy" id="5061"/>
    <lineage>
        <taxon>Eukaryota</taxon>
        <taxon>Fungi</taxon>
        <taxon>Dikarya</taxon>
        <taxon>Ascomycota</taxon>
        <taxon>Pezizomycotina</taxon>
        <taxon>Eurotiomycetes</taxon>
        <taxon>Eurotiomycetidae</taxon>
        <taxon>Eurotiales</taxon>
        <taxon>Aspergillaceae</taxon>
        <taxon>Aspergillus</taxon>
        <taxon>Aspergillus subgen. Circumdati</taxon>
    </lineage>
</organism>
<dbReference type="SUPFAM" id="SSF48264">
    <property type="entry name" value="Cytochrome P450"/>
    <property type="match status" value="1"/>
</dbReference>
<evidence type="ECO:0008006" key="12">
    <source>
        <dbReference type="Google" id="ProtNLM"/>
    </source>
</evidence>
<feature type="transmembrane region" description="Helical" evidence="9">
    <location>
        <begin position="30"/>
        <end position="48"/>
    </location>
</feature>
<keyword evidence="5" id="KW-0560">Oxidoreductase</keyword>
<dbReference type="GO" id="GO:0016705">
    <property type="term" value="F:oxidoreductase activity, acting on paired donors, with incorporation or reduction of molecular oxygen"/>
    <property type="evidence" value="ECO:0007669"/>
    <property type="project" value="InterPro"/>
</dbReference>
<dbReference type="InterPro" id="IPR002401">
    <property type="entry name" value="Cyt_P450_E_grp-I"/>
</dbReference>
<dbReference type="VEuPathDB" id="FungiDB:M747DRAFT_275882"/>
<evidence type="ECO:0000256" key="8">
    <source>
        <dbReference type="PIRSR" id="PIRSR602401-1"/>
    </source>
</evidence>
<keyword evidence="3 8" id="KW-0349">Heme</keyword>
<dbReference type="InterPro" id="IPR017972">
    <property type="entry name" value="Cyt_P450_CS"/>
</dbReference>
<proteinExistence type="inferred from homology"/>
<keyword evidence="9" id="KW-0812">Transmembrane</keyword>
<evidence type="ECO:0000256" key="7">
    <source>
        <dbReference type="ARBA" id="ARBA00023033"/>
    </source>
</evidence>
<evidence type="ECO:0000256" key="5">
    <source>
        <dbReference type="ARBA" id="ARBA00023002"/>
    </source>
</evidence>
<dbReference type="VEuPathDB" id="FungiDB:ATCC64974_51550"/>
<evidence type="ECO:0000256" key="9">
    <source>
        <dbReference type="SAM" id="Phobius"/>
    </source>
</evidence>
<dbReference type="PRINTS" id="PR00463">
    <property type="entry name" value="EP450I"/>
</dbReference>